<dbReference type="EMBL" id="GBXM01059811">
    <property type="protein sequence ID" value="JAH48766.1"/>
    <property type="molecule type" value="Transcribed_RNA"/>
</dbReference>
<reference evidence="1" key="2">
    <citation type="journal article" date="2015" name="Fish Shellfish Immunol.">
        <title>Early steps in the European eel (Anguilla anguilla)-Vibrio vulnificus interaction in the gills: Role of the RtxA13 toxin.</title>
        <authorList>
            <person name="Callol A."/>
            <person name="Pajuelo D."/>
            <person name="Ebbesson L."/>
            <person name="Teles M."/>
            <person name="MacKenzie S."/>
            <person name="Amaro C."/>
        </authorList>
    </citation>
    <scope>NUCLEOTIDE SEQUENCE</scope>
</reference>
<reference evidence="1" key="1">
    <citation type="submission" date="2014-11" db="EMBL/GenBank/DDBJ databases">
        <authorList>
            <person name="Amaro Gonzalez C."/>
        </authorList>
    </citation>
    <scope>NUCLEOTIDE SEQUENCE</scope>
</reference>
<sequence length="9" mass="1061">MFQGSYICI</sequence>
<evidence type="ECO:0000313" key="1">
    <source>
        <dbReference type="EMBL" id="JAH48766.1"/>
    </source>
</evidence>
<organism evidence="1">
    <name type="scientific">Anguilla anguilla</name>
    <name type="common">European freshwater eel</name>
    <name type="synonym">Muraena anguilla</name>
    <dbReference type="NCBI Taxonomy" id="7936"/>
    <lineage>
        <taxon>Eukaryota</taxon>
        <taxon>Metazoa</taxon>
        <taxon>Chordata</taxon>
        <taxon>Craniata</taxon>
        <taxon>Vertebrata</taxon>
        <taxon>Euteleostomi</taxon>
        <taxon>Actinopterygii</taxon>
        <taxon>Neopterygii</taxon>
        <taxon>Teleostei</taxon>
        <taxon>Anguilliformes</taxon>
        <taxon>Anguillidae</taxon>
        <taxon>Anguilla</taxon>
    </lineage>
</organism>
<name>A0A0E9T550_ANGAN</name>
<protein>
    <submittedName>
        <fullName evidence="1">Uncharacterized protein</fullName>
    </submittedName>
</protein>
<proteinExistence type="predicted"/>
<accession>A0A0E9T550</accession>